<feature type="transmembrane region" description="Helical" evidence="1">
    <location>
        <begin position="378"/>
        <end position="395"/>
    </location>
</feature>
<dbReference type="Proteomes" id="UP001220395">
    <property type="component" value="Chromosome"/>
</dbReference>
<keyword evidence="3" id="KW-1185">Reference proteome</keyword>
<keyword evidence="1" id="KW-0812">Transmembrane</keyword>
<reference evidence="2 3" key="1">
    <citation type="submission" date="2023-02" db="EMBL/GenBank/DDBJ databases">
        <title>Genome sequence of Sphingomonas naphthae.</title>
        <authorList>
            <person name="Kim S."/>
            <person name="Heo J."/>
            <person name="Kwon S.-W."/>
        </authorList>
    </citation>
    <scope>NUCLEOTIDE SEQUENCE [LARGE SCALE GENOMIC DNA]</scope>
    <source>
        <strain evidence="2 3">KACC 18716</strain>
    </source>
</reference>
<proteinExistence type="predicted"/>
<evidence type="ECO:0000256" key="1">
    <source>
        <dbReference type="SAM" id="Phobius"/>
    </source>
</evidence>
<feature type="transmembrane region" description="Helical" evidence="1">
    <location>
        <begin position="122"/>
        <end position="138"/>
    </location>
</feature>
<gene>
    <name evidence="2" type="ORF">PQ455_18345</name>
</gene>
<feature type="transmembrane region" description="Helical" evidence="1">
    <location>
        <begin position="316"/>
        <end position="335"/>
    </location>
</feature>
<sequence>MPFRAIGALSRRIAASPWALGSVAALAFLLRYVVQAGLPQGDGPKWWGYFDQARYLRSAVALAHGGLDAADHWYPLGYALVAAPFARVMPADPFLIPDCLLFGVALVGFARTMRHLGLGPRASAAIFVATNLLIWPYAKLWVVPWTTSLSAALLWWLLALAGDLLAEGRAPVSHRVRDRLMVAMGALAGALPLVRPTEALTSATVGLVVGWTLYRQRRLTLRAMACAVGTGLALVLPYLALHGAIYGPRASDYAVAAALQGFNLPDLPWKMAVVLVSARPWFPDGHSLIEGFPAIVPGLAGLIALTWALPSHARRLLGLIALIALPYCLLFLAYTDLQPPGIWDHSNAHYFKWLFPLLVAGCWFLIDGLRDRRRRGPAVAALAAIGLAMCVRPIPVPVGEDVPARMLLFRGDTTGFWEKGRPTKAWDAAYFRPARIVDAKGVLENVGRYHQVPDAQGERAIAVWRLFAAHPRRLDPGEPPALRGPQAPYARYGVRVGLAWPW</sequence>
<evidence type="ECO:0008006" key="4">
    <source>
        <dbReference type="Google" id="ProtNLM"/>
    </source>
</evidence>
<feature type="transmembrane region" description="Helical" evidence="1">
    <location>
        <begin position="94"/>
        <end position="110"/>
    </location>
</feature>
<organism evidence="2 3">
    <name type="scientific">Sphingomonas naphthae</name>
    <dbReference type="NCBI Taxonomy" id="1813468"/>
    <lineage>
        <taxon>Bacteria</taxon>
        <taxon>Pseudomonadati</taxon>
        <taxon>Pseudomonadota</taxon>
        <taxon>Alphaproteobacteria</taxon>
        <taxon>Sphingomonadales</taxon>
        <taxon>Sphingomonadaceae</taxon>
        <taxon>Sphingomonas</taxon>
    </lineage>
</organism>
<protein>
    <recommendedName>
        <fullName evidence="4">Glycosyltransferase RgtA/B/C/D-like domain-containing protein</fullName>
    </recommendedName>
</protein>
<feature type="transmembrane region" description="Helical" evidence="1">
    <location>
        <begin position="291"/>
        <end position="309"/>
    </location>
</feature>
<dbReference type="EMBL" id="CP117411">
    <property type="protein sequence ID" value="WCT73540.1"/>
    <property type="molecule type" value="Genomic_DNA"/>
</dbReference>
<evidence type="ECO:0000313" key="2">
    <source>
        <dbReference type="EMBL" id="WCT73540.1"/>
    </source>
</evidence>
<accession>A0ABY7TMB3</accession>
<evidence type="ECO:0000313" key="3">
    <source>
        <dbReference type="Proteomes" id="UP001220395"/>
    </source>
</evidence>
<keyword evidence="1" id="KW-0472">Membrane</keyword>
<feature type="transmembrane region" description="Helical" evidence="1">
    <location>
        <begin position="144"/>
        <end position="164"/>
    </location>
</feature>
<name>A0ABY7TMB3_9SPHN</name>
<feature type="transmembrane region" description="Helical" evidence="1">
    <location>
        <begin position="350"/>
        <end position="366"/>
    </location>
</feature>
<dbReference type="RefSeq" id="WP_273687843.1">
    <property type="nucleotide sequence ID" value="NZ_CP117411.1"/>
</dbReference>
<feature type="transmembrane region" description="Helical" evidence="1">
    <location>
        <begin position="221"/>
        <end position="241"/>
    </location>
</feature>
<keyword evidence="1" id="KW-1133">Transmembrane helix</keyword>